<evidence type="ECO:0000313" key="2">
    <source>
        <dbReference type="EMBL" id="GGK84726.1"/>
    </source>
</evidence>
<dbReference type="InterPro" id="IPR057527">
    <property type="entry name" value="HVO_A0261-like_N"/>
</dbReference>
<protein>
    <recommendedName>
        <fullName evidence="1">HVO-A0261-like N-terminal domain-containing protein</fullName>
    </recommendedName>
</protein>
<dbReference type="Pfam" id="PF25213">
    <property type="entry name" value="HVO_A0261_N"/>
    <property type="match status" value="1"/>
</dbReference>
<proteinExistence type="predicted"/>
<dbReference type="AlphaFoldDB" id="A0A830EQE2"/>
<dbReference type="Proteomes" id="UP000614221">
    <property type="component" value="Unassembled WGS sequence"/>
</dbReference>
<gene>
    <name evidence="2" type="ORF">GCM10009067_41110</name>
</gene>
<sequence length="184" mass="20652">MSETAAVRVGWEELSNLFRSFHRYEILKAVPTDLCTKRDIVDTVSASRSTVHRCLDAFSEYDWVHVDGSQFKRTPAGTNALRQIRSSTSTIGKANRLAPLFSLAYAHSVELTTKMVVPESTYVSDERAPNKAIRKYYEQLSECASKYIDGYVGTLTEQTVTAITGLENIDRVQLVITTDFKMGK</sequence>
<organism evidence="2 3">
    <name type="scientific">Haloarcula sebkhae</name>
    <dbReference type="NCBI Taxonomy" id="932660"/>
    <lineage>
        <taxon>Archaea</taxon>
        <taxon>Methanobacteriati</taxon>
        <taxon>Methanobacteriota</taxon>
        <taxon>Stenosarchaea group</taxon>
        <taxon>Halobacteria</taxon>
        <taxon>Halobacteriales</taxon>
        <taxon>Haloarculaceae</taxon>
        <taxon>Haloarcula</taxon>
    </lineage>
</organism>
<feature type="domain" description="HVO-A0261-like N-terminal" evidence="1">
    <location>
        <begin position="12"/>
        <end position="96"/>
    </location>
</feature>
<dbReference type="EMBL" id="BMPD01000012">
    <property type="protein sequence ID" value="GGK84726.1"/>
    <property type="molecule type" value="Genomic_DNA"/>
</dbReference>
<evidence type="ECO:0000313" key="3">
    <source>
        <dbReference type="Proteomes" id="UP000614221"/>
    </source>
</evidence>
<accession>A0A830EQE2</accession>
<evidence type="ECO:0000259" key="1">
    <source>
        <dbReference type="Pfam" id="PF25213"/>
    </source>
</evidence>
<reference evidence="2" key="1">
    <citation type="journal article" date="2014" name="Int. J. Syst. Evol. Microbiol.">
        <title>Complete genome sequence of Corynebacterium casei LMG S-19264T (=DSM 44701T), isolated from a smear-ripened cheese.</title>
        <authorList>
            <consortium name="US DOE Joint Genome Institute (JGI-PGF)"/>
            <person name="Walter F."/>
            <person name="Albersmeier A."/>
            <person name="Kalinowski J."/>
            <person name="Ruckert C."/>
        </authorList>
    </citation>
    <scope>NUCLEOTIDE SEQUENCE</scope>
    <source>
        <strain evidence="2">JCM 19018</strain>
    </source>
</reference>
<name>A0A830EQE2_9EURY</name>
<comment type="caution">
    <text evidence="2">The sequence shown here is derived from an EMBL/GenBank/DDBJ whole genome shotgun (WGS) entry which is preliminary data.</text>
</comment>
<reference evidence="2" key="2">
    <citation type="submission" date="2020-09" db="EMBL/GenBank/DDBJ databases">
        <authorList>
            <person name="Sun Q."/>
            <person name="Ohkuma M."/>
        </authorList>
    </citation>
    <scope>NUCLEOTIDE SEQUENCE</scope>
    <source>
        <strain evidence="2">JCM 19018</strain>
    </source>
</reference>